<proteinExistence type="predicted"/>
<dbReference type="PANTHER" id="PTHR43827:SF13">
    <property type="entry name" value="ALDO_KETO REDUCTASE FAMILY PROTEIN"/>
    <property type="match status" value="1"/>
</dbReference>
<feature type="chain" id="PRO_5046971226" evidence="1">
    <location>
        <begin position="24"/>
        <end position="367"/>
    </location>
</feature>
<dbReference type="InterPro" id="IPR036812">
    <property type="entry name" value="NAD(P)_OxRdtase_dom_sf"/>
</dbReference>
<keyword evidence="1" id="KW-0732">Signal</keyword>
<protein>
    <submittedName>
        <fullName evidence="3">Aldo-keto reductase</fullName>
    </submittedName>
</protein>
<gene>
    <name evidence="3" type="ORF">SO694_00074160</name>
</gene>
<comment type="caution">
    <text evidence="3">The sequence shown here is derived from an EMBL/GenBank/DDBJ whole genome shotgun (WGS) entry which is preliminary data.</text>
</comment>
<dbReference type="InterPro" id="IPR020471">
    <property type="entry name" value="AKR"/>
</dbReference>
<dbReference type="InterPro" id="IPR006311">
    <property type="entry name" value="TAT_signal"/>
</dbReference>
<evidence type="ECO:0000313" key="4">
    <source>
        <dbReference type="Proteomes" id="UP001363151"/>
    </source>
</evidence>
<dbReference type="CDD" id="cd19071">
    <property type="entry name" value="AKR_AKR1-5-like"/>
    <property type="match status" value="1"/>
</dbReference>
<dbReference type="Gene3D" id="3.20.20.100">
    <property type="entry name" value="NADP-dependent oxidoreductase domain"/>
    <property type="match status" value="1"/>
</dbReference>
<reference evidence="3 4" key="1">
    <citation type="submission" date="2024-03" db="EMBL/GenBank/DDBJ databases">
        <title>Aureococcus anophagefferens CCMP1851 and Kratosvirus quantuckense: Draft genome of a second virus-susceptible host strain in the model system.</title>
        <authorList>
            <person name="Chase E."/>
            <person name="Truchon A.R."/>
            <person name="Schepens W."/>
            <person name="Wilhelm S.W."/>
        </authorList>
    </citation>
    <scope>NUCLEOTIDE SEQUENCE [LARGE SCALE GENOMIC DNA]</scope>
    <source>
        <strain evidence="3 4">CCMP1851</strain>
    </source>
</reference>
<name>A0ABR1FHI8_AURAN</name>
<dbReference type="PANTHER" id="PTHR43827">
    <property type="entry name" value="2,5-DIKETO-D-GLUCONIC ACID REDUCTASE"/>
    <property type="match status" value="1"/>
</dbReference>
<dbReference type="Proteomes" id="UP001363151">
    <property type="component" value="Unassembled WGS sequence"/>
</dbReference>
<dbReference type="PRINTS" id="PR00069">
    <property type="entry name" value="ALDKETRDTASE"/>
</dbReference>
<dbReference type="EMBL" id="JBBJCI010000422">
    <property type="protein sequence ID" value="KAK7230904.1"/>
    <property type="molecule type" value="Genomic_DNA"/>
</dbReference>
<dbReference type="Pfam" id="PF00248">
    <property type="entry name" value="Aldo_ket_red"/>
    <property type="match status" value="1"/>
</dbReference>
<dbReference type="PROSITE" id="PS51318">
    <property type="entry name" value="TAT"/>
    <property type="match status" value="1"/>
</dbReference>
<evidence type="ECO:0000259" key="2">
    <source>
        <dbReference type="Pfam" id="PF00248"/>
    </source>
</evidence>
<evidence type="ECO:0000256" key="1">
    <source>
        <dbReference type="SAM" id="SignalP"/>
    </source>
</evidence>
<accession>A0ABR1FHI8</accession>
<sequence length="367" mass="37991">MANKIGCNLMLALLALLVVGCDAAIVTRRGFALLVVVGCDAAIVTRRDFVGGGAAAAAASRPTAASAAVDARAPLLARGGLLVPRVGFGLYKTKPEETAAAVALALEAGVRHFDAAAAYGNERALGDALRGGPKCFVATKVAPSRGARDAVKAAADRLGFAPDCVYVHSPLAPKKERLEAYEQLLDARRDGLCGAVGVANFGVRHLGELPEPPALVQLELSPYNQRRAEAAWATKNGAVVTCAAWSKLSGAYNWGSDAAFKALNACCKAHAATKAQVLVRWAVQRGFAPLPRSTAADAAQRLAIAQNAAAGVEDGDFWRGGPLSRAEMKALDALEDHLASGKLGRTDGWTADDVAGPGWDPTTYVDG</sequence>
<organism evidence="3 4">
    <name type="scientific">Aureococcus anophagefferens</name>
    <name type="common">Harmful bloom alga</name>
    <dbReference type="NCBI Taxonomy" id="44056"/>
    <lineage>
        <taxon>Eukaryota</taxon>
        <taxon>Sar</taxon>
        <taxon>Stramenopiles</taxon>
        <taxon>Ochrophyta</taxon>
        <taxon>Pelagophyceae</taxon>
        <taxon>Pelagomonadales</taxon>
        <taxon>Pelagomonadaceae</taxon>
        <taxon>Aureococcus</taxon>
    </lineage>
</organism>
<feature type="signal peptide" evidence="1">
    <location>
        <begin position="1"/>
        <end position="23"/>
    </location>
</feature>
<evidence type="ECO:0000313" key="3">
    <source>
        <dbReference type="EMBL" id="KAK7230904.1"/>
    </source>
</evidence>
<dbReference type="InterPro" id="IPR023210">
    <property type="entry name" value="NADP_OxRdtase_dom"/>
</dbReference>
<keyword evidence="4" id="KW-1185">Reference proteome</keyword>
<feature type="domain" description="NADP-dependent oxidoreductase" evidence="2">
    <location>
        <begin position="92"/>
        <end position="300"/>
    </location>
</feature>
<dbReference type="SUPFAM" id="SSF51430">
    <property type="entry name" value="NAD(P)-linked oxidoreductase"/>
    <property type="match status" value="1"/>
</dbReference>
<dbReference type="PROSITE" id="PS51257">
    <property type="entry name" value="PROKAR_LIPOPROTEIN"/>
    <property type="match status" value="1"/>
</dbReference>